<feature type="compositionally biased region" description="Pro residues" evidence="3">
    <location>
        <begin position="501"/>
        <end position="516"/>
    </location>
</feature>
<dbReference type="GO" id="GO:0015562">
    <property type="term" value="F:efflux transmembrane transporter activity"/>
    <property type="evidence" value="ECO:0007669"/>
    <property type="project" value="InterPro"/>
</dbReference>
<evidence type="ECO:0000256" key="3">
    <source>
        <dbReference type="SAM" id="MobiDB-lite"/>
    </source>
</evidence>
<keyword evidence="2" id="KW-0449">Lipoprotein</keyword>
<feature type="region of interest" description="Disordered" evidence="3">
    <location>
        <begin position="478"/>
        <end position="536"/>
    </location>
</feature>
<accession>A0A5K7XDN2</accession>
<proteinExistence type="inferred from homology"/>
<evidence type="ECO:0000256" key="1">
    <source>
        <dbReference type="ARBA" id="ARBA00007613"/>
    </source>
</evidence>
<dbReference type="NCBIfam" id="TIGR01845">
    <property type="entry name" value="outer_NodT"/>
    <property type="match status" value="1"/>
</dbReference>
<keyword evidence="2" id="KW-0812">Transmembrane</keyword>
<dbReference type="KEGG" id="lpav:PLANPX_2563"/>
<comment type="subcellular location">
    <subcellularLocation>
        <location evidence="2">Cell membrane</location>
        <topology evidence="2">Lipid-anchor</topology>
    </subcellularLocation>
</comment>
<protein>
    <submittedName>
        <fullName evidence="4">Uncharacterized protein</fullName>
    </submittedName>
</protein>
<keyword evidence="2" id="KW-0472">Membrane</keyword>
<dbReference type="InterPro" id="IPR003423">
    <property type="entry name" value="OMP_efflux"/>
</dbReference>
<dbReference type="PANTHER" id="PTHR30203:SF31">
    <property type="entry name" value="RND EFFLUX SYSTEM, OUTER MEMBRANE LIPOPROTEIN, NODT"/>
    <property type="match status" value="1"/>
</dbReference>
<dbReference type="Pfam" id="PF02321">
    <property type="entry name" value="OEP"/>
    <property type="match status" value="2"/>
</dbReference>
<sequence>MLVATCGCTPMREYVQNGFKVGPNYNKPVAPVAADWIDAADVRIREESPHLERWWTVFNDPALDALINNAVNQNLSLREAGFRVMRARAVRAVTVGEFFPQQQDVAGGYSRNAMSNQAANTGFLQDRFFDQYEGGFNLGWELDFWGRYRRAIEAADADLDASVENYDDVLVTMLADVAAAYVEVRTFQKQIELVRANATLQTETLKIVSAKFSGGMVSELDVDQAKSNLAQTQALEPQLEIPLRQAELRLCILMGIPPTDLDRMIGKGAIPTAAPAVAVGIPASLLTQRPDVRRAEREVAAQSARVGVAESDLYPHIGITGAVGVSSKEFSNLFTSDALQGTIGPSFQWNVLNYGRLLNAVRAQDARLAELIAFYQNTVLKANAEVESGLVQFLRSQEQARFLNESVDASVRATNVSLKQYEFGMIDFNRVVLIEQNLVQQQDLYAQAEGDIALGLIEVYRALGGGWQIRLEASQGPVALPPTDGAGVDQAPTESDHPENLPLPAPGPGPVVPTPPAADSRGGPSLVQPVALELGS</sequence>
<evidence type="ECO:0000313" key="4">
    <source>
        <dbReference type="EMBL" id="BBO32951.1"/>
    </source>
</evidence>
<keyword evidence="5" id="KW-1185">Reference proteome</keyword>
<dbReference type="GO" id="GO:0005886">
    <property type="term" value="C:plasma membrane"/>
    <property type="evidence" value="ECO:0007669"/>
    <property type="project" value="UniProtKB-SubCell"/>
</dbReference>
<dbReference type="InterPro" id="IPR010131">
    <property type="entry name" value="MdtP/NodT-like"/>
</dbReference>
<reference evidence="5" key="1">
    <citation type="submission" date="2019-10" db="EMBL/GenBank/DDBJ databases">
        <title>Lacipirellula parvula gen. nov., sp. nov., representing a lineage of planctomycetes widespread in freshwater anoxic habitats, and description of the family Lacipirellulaceae.</title>
        <authorList>
            <person name="Dedysh S.N."/>
            <person name="Kulichevskaya I.S."/>
            <person name="Beletsky A.V."/>
            <person name="Rakitin A.L."/>
            <person name="Mardanov A.V."/>
            <person name="Ivanova A.A."/>
            <person name="Saltykova V.X."/>
            <person name="Rijpstra W.I.C."/>
            <person name="Sinninghe Damste J.S."/>
            <person name="Ravin N.V."/>
        </authorList>
    </citation>
    <scope>NUCLEOTIDE SEQUENCE [LARGE SCALE GENOMIC DNA]</scope>
    <source>
        <strain evidence="5">PX69</strain>
    </source>
</reference>
<organism evidence="4 5">
    <name type="scientific">Lacipirellula parvula</name>
    <dbReference type="NCBI Taxonomy" id="2650471"/>
    <lineage>
        <taxon>Bacteria</taxon>
        <taxon>Pseudomonadati</taxon>
        <taxon>Planctomycetota</taxon>
        <taxon>Planctomycetia</taxon>
        <taxon>Pirellulales</taxon>
        <taxon>Lacipirellulaceae</taxon>
        <taxon>Lacipirellula</taxon>
    </lineage>
</organism>
<keyword evidence="2" id="KW-0564">Palmitate</keyword>
<evidence type="ECO:0000256" key="2">
    <source>
        <dbReference type="RuleBase" id="RU362097"/>
    </source>
</evidence>
<dbReference type="PANTHER" id="PTHR30203">
    <property type="entry name" value="OUTER MEMBRANE CATION EFFLUX PROTEIN"/>
    <property type="match status" value="1"/>
</dbReference>
<evidence type="ECO:0000313" key="5">
    <source>
        <dbReference type="Proteomes" id="UP000326837"/>
    </source>
</evidence>
<dbReference type="SUPFAM" id="SSF56954">
    <property type="entry name" value="Outer membrane efflux proteins (OEP)"/>
    <property type="match status" value="1"/>
</dbReference>
<comment type="similarity">
    <text evidence="1 2">Belongs to the outer membrane factor (OMF) (TC 1.B.17) family.</text>
</comment>
<dbReference type="Proteomes" id="UP000326837">
    <property type="component" value="Chromosome"/>
</dbReference>
<dbReference type="Gene3D" id="2.20.200.10">
    <property type="entry name" value="Outer membrane efflux proteins (OEP)"/>
    <property type="match status" value="1"/>
</dbReference>
<name>A0A5K7XDN2_9BACT</name>
<dbReference type="Gene3D" id="1.20.1600.10">
    <property type="entry name" value="Outer membrane efflux proteins (OEP)"/>
    <property type="match status" value="1"/>
</dbReference>
<dbReference type="AlphaFoldDB" id="A0A5K7XDN2"/>
<gene>
    <name evidence="4" type="ORF">PLANPX_2563</name>
</gene>
<keyword evidence="2" id="KW-1134">Transmembrane beta strand</keyword>
<dbReference type="EMBL" id="AP021861">
    <property type="protein sequence ID" value="BBO32951.1"/>
    <property type="molecule type" value="Genomic_DNA"/>
</dbReference>